<gene>
    <name evidence="2" type="ORF">MC7420_1158</name>
</gene>
<reference evidence="2 3" key="1">
    <citation type="submission" date="2008-07" db="EMBL/GenBank/DDBJ databases">
        <authorList>
            <person name="Tandeau de Marsac N."/>
            <person name="Ferriera S."/>
            <person name="Johnson J."/>
            <person name="Kravitz S."/>
            <person name="Beeson K."/>
            <person name="Sutton G."/>
            <person name="Rogers Y.-H."/>
            <person name="Friedman R."/>
            <person name="Frazier M."/>
            <person name="Venter J.C."/>
        </authorList>
    </citation>
    <scope>NUCLEOTIDE SEQUENCE [LARGE SCALE GENOMIC DNA]</scope>
    <source>
        <strain evidence="2 3">PCC 7420</strain>
    </source>
</reference>
<dbReference type="Proteomes" id="UP000003835">
    <property type="component" value="Unassembled WGS sequence"/>
</dbReference>
<evidence type="ECO:0000313" key="2">
    <source>
        <dbReference type="EMBL" id="EDX73362.1"/>
    </source>
</evidence>
<keyword evidence="3" id="KW-1185">Reference proteome</keyword>
<name>B4VXI5_9CYAN</name>
<organism evidence="2 3">
    <name type="scientific">Coleofasciculus chthonoplastes PCC 7420</name>
    <dbReference type="NCBI Taxonomy" id="118168"/>
    <lineage>
        <taxon>Bacteria</taxon>
        <taxon>Bacillati</taxon>
        <taxon>Cyanobacteriota</taxon>
        <taxon>Cyanophyceae</taxon>
        <taxon>Coleofasciculales</taxon>
        <taxon>Coleofasciculaceae</taxon>
        <taxon>Coleofasciculus</taxon>
    </lineage>
</organism>
<dbReference type="HOGENOM" id="CLU_2952434_0_0_3"/>
<evidence type="ECO:0000313" key="3">
    <source>
        <dbReference type="Proteomes" id="UP000003835"/>
    </source>
</evidence>
<proteinExistence type="predicted"/>
<sequence>MGQDKEDKEGKKTRGKNRTELGSVKLTSKSRNALFFVQRYCCLLPVPSPHPNTYSATPK</sequence>
<dbReference type="STRING" id="118168.MC7420_1158"/>
<feature type="region of interest" description="Disordered" evidence="1">
    <location>
        <begin position="1"/>
        <end position="24"/>
    </location>
</feature>
<dbReference type="EMBL" id="DS989858">
    <property type="protein sequence ID" value="EDX73362.1"/>
    <property type="molecule type" value="Genomic_DNA"/>
</dbReference>
<accession>B4VXI5</accession>
<evidence type="ECO:0000256" key="1">
    <source>
        <dbReference type="SAM" id="MobiDB-lite"/>
    </source>
</evidence>
<dbReference type="AlphaFoldDB" id="B4VXI5"/>
<protein>
    <submittedName>
        <fullName evidence="2">Uncharacterized protein</fullName>
    </submittedName>
</protein>
<feature type="compositionally biased region" description="Basic and acidic residues" evidence="1">
    <location>
        <begin position="1"/>
        <end position="12"/>
    </location>
</feature>